<dbReference type="OrthoDB" id="9781505at2"/>
<evidence type="ECO:0000313" key="3">
    <source>
        <dbReference type="EMBL" id="AEB13133.1"/>
    </source>
</evidence>
<evidence type="ECO:0000256" key="1">
    <source>
        <dbReference type="SAM" id="Phobius"/>
    </source>
</evidence>
<dbReference type="PANTHER" id="PTHR43155:SF2">
    <property type="entry name" value="CYCLIC DI-GMP PHOSPHODIESTERASE PA4108"/>
    <property type="match status" value="1"/>
</dbReference>
<dbReference type="PANTHER" id="PTHR43155">
    <property type="entry name" value="CYCLIC DI-GMP PHOSPHODIESTERASE PA4108-RELATED"/>
    <property type="match status" value="1"/>
</dbReference>
<dbReference type="KEGG" id="tsu:Tresu_0168"/>
<feature type="domain" description="HD-GYP" evidence="2">
    <location>
        <begin position="80"/>
        <end position="268"/>
    </location>
</feature>
<protein>
    <submittedName>
        <fullName evidence="3">Metal dependent phosphohydrolase</fullName>
    </submittedName>
</protein>
<evidence type="ECO:0000313" key="4">
    <source>
        <dbReference type="Proteomes" id="UP000006852"/>
    </source>
</evidence>
<dbReference type="STRING" id="869209.Tresu_0168"/>
<dbReference type="eggNOG" id="COG3437">
    <property type="taxonomic scope" value="Bacteria"/>
</dbReference>
<keyword evidence="4" id="KW-1185">Reference proteome</keyword>
<name>F2NV29_TRES6</name>
<feature type="transmembrane region" description="Helical" evidence="1">
    <location>
        <begin position="33"/>
        <end position="54"/>
    </location>
</feature>
<reference evidence="4" key="2">
    <citation type="submission" date="2011-04" db="EMBL/GenBank/DDBJ databases">
        <title>The complete genome of chromosome of Treponema succinifaciens DSM 2489.</title>
        <authorList>
            <person name="Lucas S."/>
            <person name="Copeland A."/>
            <person name="Lapidus A."/>
            <person name="Bruce D."/>
            <person name="Goodwin L."/>
            <person name="Pitluck S."/>
            <person name="Peters L."/>
            <person name="Kyrpides N."/>
            <person name="Mavromatis K."/>
            <person name="Ivanova N."/>
            <person name="Ovchinnikova G."/>
            <person name="Teshima H."/>
            <person name="Detter J.C."/>
            <person name="Tapia R."/>
            <person name="Han C."/>
            <person name="Land M."/>
            <person name="Hauser L."/>
            <person name="Markowitz V."/>
            <person name="Cheng J.-F."/>
            <person name="Hugenholtz P."/>
            <person name="Woyke T."/>
            <person name="Wu D."/>
            <person name="Gronow S."/>
            <person name="Wellnitz S."/>
            <person name="Brambilla E."/>
            <person name="Klenk H.-P."/>
            <person name="Eisen J.A."/>
        </authorList>
    </citation>
    <scope>NUCLEOTIDE SEQUENCE [LARGE SCALE GENOMIC DNA]</scope>
    <source>
        <strain evidence="4">ATCC 33096 / DSM 2489 / 6091</strain>
    </source>
</reference>
<dbReference type="Pfam" id="PF13487">
    <property type="entry name" value="HD_5"/>
    <property type="match status" value="1"/>
</dbReference>
<dbReference type="GeneID" id="302999818"/>
<sequence length="268" mass="31186">MGENDDVLTEIIPFIQDLIPGIPAALVLFLTKVAFFIFVCNLFAFIVFGLALHFKRRISAKRYLKNLPVSKDLEKIEPELRKKLFNLVRQCVVLGSVIDSYTNRKSNSKKVSMIVFSFLKDKEPLERILFYAAAMVYDAGYLEFKQSLFHSEVLSRKEEIFLRTHVARGLFQLDFVPYEYKSIFWEAVFFHHENQNGTGFPDGLNGDKIPYVARLIHLTEDYVSLVRQDGYKKSLSRKKALDELKKVSFKYDPELLLLLEKILLTRKK</sequence>
<dbReference type="EMBL" id="CP002631">
    <property type="protein sequence ID" value="AEB13133.1"/>
    <property type="molecule type" value="Genomic_DNA"/>
</dbReference>
<proteinExistence type="predicted"/>
<evidence type="ECO:0000259" key="2">
    <source>
        <dbReference type="PROSITE" id="PS51832"/>
    </source>
</evidence>
<keyword evidence="1" id="KW-0472">Membrane</keyword>
<dbReference type="InterPro" id="IPR037522">
    <property type="entry name" value="HD_GYP_dom"/>
</dbReference>
<dbReference type="AlphaFoldDB" id="F2NV29"/>
<dbReference type="HOGENOM" id="CLU_1038041_0_0_12"/>
<gene>
    <name evidence="3" type="ordered locus">Tresu_0168</name>
</gene>
<dbReference type="PROSITE" id="PS51832">
    <property type="entry name" value="HD_GYP"/>
    <property type="match status" value="1"/>
</dbReference>
<keyword evidence="1" id="KW-0812">Transmembrane</keyword>
<reference evidence="3 4" key="1">
    <citation type="journal article" date="2011" name="Stand. Genomic Sci.">
        <title>Complete genome sequence of Treponema succinifaciens type strain (6091).</title>
        <authorList>
            <person name="Han C."/>
            <person name="Gronow S."/>
            <person name="Teshima H."/>
            <person name="Lapidus A."/>
            <person name="Nolan M."/>
            <person name="Lucas S."/>
            <person name="Hammon N."/>
            <person name="Deshpande S."/>
            <person name="Cheng J.F."/>
            <person name="Zeytun A."/>
            <person name="Tapia R."/>
            <person name="Goodwin L."/>
            <person name="Pitluck S."/>
            <person name="Liolios K."/>
            <person name="Pagani I."/>
            <person name="Ivanova N."/>
            <person name="Mavromatis K."/>
            <person name="Mikhailova N."/>
            <person name="Huntemann M."/>
            <person name="Pati A."/>
            <person name="Chen A."/>
            <person name="Palaniappan K."/>
            <person name="Land M."/>
            <person name="Hauser L."/>
            <person name="Brambilla E.M."/>
            <person name="Rohde M."/>
            <person name="Goker M."/>
            <person name="Woyke T."/>
            <person name="Bristow J."/>
            <person name="Eisen J.A."/>
            <person name="Markowitz V."/>
            <person name="Hugenholtz P."/>
            <person name="Kyrpides N.C."/>
            <person name="Klenk H.P."/>
            <person name="Detter J.C."/>
        </authorList>
    </citation>
    <scope>NUCLEOTIDE SEQUENCE [LARGE SCALE GENOMIC DNA]</scope>
    <source>
        <strain evidence="4">ATCC 33096 / DSM 2489 / 6091</strain>
    </source>
</reference>
<organism evidence="3 4">
    <name type="scientific">Treponema succinifaciens (strain ATCC 33096 / DSM 2489 / 6091)</name>
    <dbReference type="NCBI Taxonomy" id="869209"/>
    <lineage>
        <taxon>Bacteria</taxon>
        <taxon>Pseudomonadati</taxon>
        <taxon>Spirochaetota</taxon>
        <taxon>Spirochaetia</taxon>
        <taxon>Spirochaetales</taxon>
        <taxon>Treponemataceae</taxon>
        <taxon>Treponema</taxon>
    </lineage>
</organism>
<keyword evidence="1" id="KW-1133">Transmembrane helix</keyword>
<accession>F2NV29</accession>
<dbReference type="RefSeq" id="WP_013700444.1">
    <property type="nucleotide sequence ID" value="NC_015385.1"/>
</dbReference>
<dbReference type="Gene3D" id="1.10.3210.10">
    <property type="entry name" value="Hypothetical protein af1432"/>
    <property type="match status" value="1"/>
</dbReference>
<dbReference type="Proteomes" id="UP000006852">
    <property type="component" value="Chromosome"/>
</dbReference>